<dbReference type="AlphaFoldDB" id="A0A976MD50"/>
<reference evidence="1" key="1">
    <citation type="submission" date="2022-07" db="EMBL/GenBank/DDBJ databases">
        <title>Evaluation of T. orientalis genome assembly methods using nanopore sequencing and analysis of variation between genomes.</title>
        <authorList>
            <person name="Yam J."/>
            <person name="Micallef M.L."/>
            <person name="Liu M."/>
            <person name="Djordjevic S.P."/>
            <person name="Bogema D.R."/>
            <person name="Jenkins C."/>
        </authorList>
    </citation>
    <scope>NUCLEOTIDE SEQUENCE</scope>
    <source>
        <strain evidence="1">Goon Nure</strain>
    </source>
</reference>
<dbReference type="Proteomes" id="UP000244811">
    <property type="component" value="Chromosome 3"/>
</dbReference>
<dbReference type="EMBL" id="CP056070">
    <property type="protein sequence ID" value="UKK01198.2"/>
    <property type="molecule type" value="Genomic_DNA"/>
</dbReference>
<protein>
    <submittedName>
        <fullName evidence="1">Uncharacterized protein</fullName>
    </submittedName>
</protein>
<accession>A0A976MD50</accession>
<evidence type="ECO:0000313" key="2">
    <source>
        <dbReference type="Proteomes" id="UP000244811"/>
    </source>
</evidence>
<gene>
    <name evidence="1" type="ORF">MACK_002011</name>
</gene>
<evidence type="ECO:0000313" key="1">
    <source>
        <dbReference type="EMBL" id="UKK01198.2"/>
    </source>
</evidence>
<proteinExistence type="predicted"/>
<name>A0A976MD50_THEOR</name>
<sequence>MNLCFIYSFVASYNLLSNSANLALLSRKPSNQNTFDYNMAKGVSPFRINRRTTIEIKIDDTMGNRSPSEIVSKINRILKNTNAHKLLSKRPIRHYPNHYYKRLIKQKRGFQLGDARRKALIAKQTQIDPKDDIGFLRDKHLDKILEAVDSFDQWTEKCKQRNSVSVGSDQNANI</sequence>
<organism evidence="1 2">
    <name type="scientific">Theileria orientalis</name>
    <dbReference type="NCBI Taxonomy" id="68886"/>
    <lineage>
        <taxon>Eukaryota</taxon>
        <taxon>Sar</taxon>
        <taxon>Alveolata</taxon>
        <taxon>Apicomplexa</taxon>
        <taxon>Aconoidasida</taxon>
        <taxon>Piroplasmida</taxon>
        <taxon>Theileriidae</taxon>
        <taxon>Theileria</taxon>
    </lineage>
</organism>